<accession>A0AAD6XPF9</accession>
<dbReference type="EMBL" id="JARJCN010000065">
    <property type="protein sequence ID" value="KAJ7078589.1"/>
    <property type="molecule type" value="Genomic_DNA"/>
</dbReference>
<organism evidence="2 3">
    <name type="scientific">Mycena belliarum</name>
    <dbReference type="NCBI Taxonomy" id="1033014"/>
    <lineage>
        <taxon>Eukaryota</taxon>
        <taxon>Fungi</taxon>
        <taxon>Dikarya</taxon>
        <taxon>Basidiomycota</taxon>
        <taxon>Agaricomycotina</taxon>
        <taxon>Agaricomycetes</taxon>
        <taxon>Agaricomycetidae</taxon>
        <taxon>Agaricales</taxon>
        <taxon>Marasmiineae</taxon>
        <taxon>Mycenaceae</taxon>
        <taxon>Mycena</taxon>
    </lineage>
</organism>
<evidence type="ECO:0000313" key="2">
    <source>
        <dbReference type="EMBL" id="KAJ7078589.1"/>
    </source>
</evidence>
<gene>
    <name evidence="2" type="ORF">B0H15DRAFT_804802</name>
</gene>
<feature type="region of interest" description="Disordered" evidence="1">
    <location>
        <begin position="127"/>
        <end position="149"/>
    </location>
</feature>
<evidence type="ECO:0000313" key="3">
    <source>
        <dbReference type="Proteomes" id="UP001222325"/>
    </source>
</evidence>
<keyword evidence="3" id="KW-1185">Reference proteome</keyword>
<evidence type="ECO:0000256" key="1">
    <source>
        <dbReference type="SAM" id="MobiDB-lite"/>
    </source>
</evidence>
<feature type="region of interest" description="Disordered" evidence="1">
    <location>
        <begin position="57"/>
        <end position="109"/>
    </location>
</feature>
<comment type="caution">
    <text evidence="2">The sequence shown here is derived from an EMBL/GenBank/DDBJ whole genome shotgun (WGS) entry which is preliminary data.</text>
</comment>
<sequence>MPIQQIRECDIQRSGHEWQLLRQRKAERARQAGLSTATNPERGLCLADSQSIITFIPGNPTPLTSTQRRNGDIIPVNHPIASSSQPPRRRRRQAVPHAPPPPPRNSNVIRRSFAAEDAALLARLASPRTVVKRKGQTLEGPEKKKSKLA</sequence>
<protein>
    <submittedName>
        <fullName evidence="2">Uncharacterized protein</fullName>
    </submittedName>
</protein>
<proteinExistence type="predicted"/>
<dbReference type="AlphaFoldDB" id="A0AAD6XPF9"/>
<dbReference type="Proteomes" id="UP001222325">
    <property type="component" value="Unassembled WGS sequence"/>
</dbReference>
<name>A0AAD6XPF9_9AGAR</name>
<reference evidence="2" key="1">
    <citation type="submission" date="2023-03" db="EMBL/GenBank/DDBJ databases">
        <title>Massive genome expansion in bonnet fungi (Mycena s.s.) driven by repeated elements and novel gene families across ecological guilds.</title>
        <authorList>
            <consortium name="Lawrence Berkeley National Laboratory"/>
            <person name="Harder C.B."/>
            <person name="Miyauchi S."/>
            <person name="Viragh M."/>
            <person name="Kuo A."/>
            <person name="Thoen E."/>
            <person name="Andreopoulos B."/>
            <person name="Lu D."/>
            <person name="Skrede I."/>
            <person name="Drula E."/>
            <person name="Henrissat B."/>
            <person name="Morin E."/>
            <person name="Kohler A."/>
            <person name="Barry K."/>
            <person name="LaButti K."/>
            <person name="Morin E."/>
            <person name="Salamov A."/>
            <person name="Lipzen A."/>
            <person name="Mereny Z."/>
            <person name="Hegedus B."/>
            <person name="Baldrian P."/>
            <person name="Stursova M."/>
            <person name="Weitz H."/>
            <person name="Taylor A."/>
            <person name="Grigoriev I.V."/>
            <person name="Nagy L.G."/>
            <person name="Martin F."/>
            <person name="Kauserud H."/>
        </authorList>
    </citation>
    <scope>NUCLEOTIDE SEQUENCE</scope>
    <source>
        <strain evidence="2">CBHHK173m</strain>
    </source>
</reference>